<reference evidence="3" key="1">
    <citation type="journal article" date="2014" name="Front. Microbiol.">
        <title>High frequency of phylogenetically diverse reductive dehalogenase-homologous genes in deep subseafloor sedimentary metagenomes.</title>
        <authorList>
            <person name="Kawai M."/>
            <person name="Futagami T."/>
            <person name="Toyoda A."/>
            <person name="Takaki Y."/>
            <person name="Nishi S."/>
            <person name="Hori S."/>
            <person name="Arai W."/>
            <person name="Tsubouchi T."/>
            <person name="Morono Y."/>
            <person name="Uchiyama I."/>
            <person name="Ito T."/>
            <person name="Fujiyama A."/>
            <person name="Inagaki F."/>
            <person name="Takami H."/>
        </authorList>
    </citation>
    <scope>NUCLEOTIDE SEQUENCE</scope>
    <source>
        <strain evidence="3">Expedition CK06-06</strain>
    </source>
</reference>
<dbReference type="GO" id="GO:0030170">
    <property type="term" value="F:pyridoxal phosphate binding"/>
    <property type="evidence" value="ECO:0007669"/>
    <property type="project" value="InterPro"/>
</dbReference>
<proteinExistence type="predicted"/>
<dbReference type="AlphaFoldDB" id="X1NLD6"/>
<accession>X1NLD6</accession>
<sequence length="258" mass="27680">DAPKIVTKIPGPKSQRIIGDVPKYESLARPGGAAPPVFNEGMGATIKDPDGNIFIDIAAGVAVNSVGRRHPRVVKAIEEQLTRLMHAAEGVNTRRAELAKKISGIMPEGLRGNCVSYFTQSGSGAVETAIKFARHVTGRSQIVAFHGAYHGVWCGSGALTTGDRYHCGYGPLIPGVIHVPYPYCYRCCFGLEYPSCDLQCAKYVDYVLNTPYTAADDVAALIIEPQQGEGGYVVPPPGYMEILKKACEKHGALFIADE</sequence>
<comment type="cofactor">
    <cofactor evidence="1">
        <name>pyridoxal 5'-phosphate</name>
        <dbReference type="ChEBI" id="CHEBI:597326"/>
    </cofactor>
</comment>
<gene>
    <name evidence="3" type="ORF">S06H3_46890</name>
</gene>
<dbReference type="Gene3D" id="3.90.1150.10">
    <property type="entry name" value="Aspartate Aminotransferase, domain 1"/>
    <property type="match status" value="1"/>
</dbReference>
<evidence type="ECO:0000256" key="1">
    <source>
        <dbReference type="ARBA" id="ARBA00001933"/>
    </source>
</evidence>
<dbReference type="GO" id="GO:0008483">
    <property type="term" value="F:transaminase activity"/>
    <property type="evidence" value="ECO:0007669"/>
    <property type="project" value="InterPro"/>
</dbReference>
<dbReference type="InterPro" id="IPR015421">
    <property type="entry name" value="PyrdxlP-dep_Trfase_major"/>
</dbReference>
<protein>
    <submittedName>
        <fullName evidence="3">Uncharacterized protein</fullName>
    </submittedName>
</protein>
<organism evidence="3">
    <name type="scientific">marine sediment metagenome</name>
    <dbReference type="NCBI Taxonomy" id="412755"/>
    <lineage>
        <taxon>unclassified sequences</taxon>
        <taxon>metagenomes</taxon>
        <taxon>ecological metagenomes</taxon>
    </lineage>
</organism>
<dbReference type="PANTHER" id="PTHR11986">
    <property type="entry name" value="AMINOTRANSFERASE CLASS III"/>
    <property type="match status" value="1"/>
</dbReference>
<dbReference type="InterPro" id="IPR015424">
    <property type="entry name" value="PyrdxlP-dep_Trfase"/>
</dbReference>
<dbReference type="InterPro" id="IPR050103">
    <property type="entry name" value="Class-III_PLP-dep_AT"/>
</dbReference>
<name>X1NLD6_9ZZZZ</name>
<evidence type="ECO:0000256" key="2">
    <source>
        <dbReference type="ARBA" id="ARBA00022898"/>
    </source>
</evidence>
<dbReference type="Pfam" id="PF00202">
    <property type="entry name" value="Aminotran_3"/>
    <property type="match status" value="1"/>
</dbReference>
<dbReference type="SUPFAM" id="SSF53383">
    <property type="entry name" value="PLP-dependent transferases"/>
    <property type="match status" value="1"/>
</dbReference>
<feature type="non-terminal residue" evidence="3">
    <location>
        <position position="258"/>
    </location>
</feature>
<keyword evidence="2" id="KW-0663">Pyridoxal phosphate</keyword>
<dbReference type="EMBL" id="BARV01029403">
    <property type="protein sequence ID" value="GAI44423.1"/>
    <property type="molecule type" value="Genomic_DNA"/>
</dbReference>
<comment type="caution">
    <text evidence="3">The sequence shown here is derived from an EMBL/GenBank/DDBJ whole genome shotgun (WGS) entry which is preliminary data.</text>
</comment>
<feature type="non-terminal residue" evidence="3">
    <location>
        <position position="1"/>
    </location>
</feature>
<evidence type="ECO:0000313" key="3">
    <source>
        <dbReference type="EMBL" id="GAI44423.1"/>
    </source>
</evidence>
<dbReference type="GO" id="GO:0042802">
    <property type="term" value="F:identical protein binding"/>
    <property type="evidence" value="ECO:0007669"/>
    <property type="project" value="TreeGrafter"/>
</dbReference>
<dbReference type="InterPro" id="IPR015422">
    <property type="entry name" value="PyrdxlP-dep_Trfase_small"/>
</dbReference>
<dbReference type="InterPro" id="IPR005814">
    <property type="entry name" value="Aminotrans_3"/>
</dbReference>
<dbReference type="Gene3D" id="3.40.640.10">
    <property type="entry name" value="Type I PLP-dependent aspartate aminotransferase-like (Major domain)"/>
    <property type="match status" value="1"/>
</dbReference>